<protein>
    <submittedName>
        <fullName evidence="2">Uncharacterized protein</fullName>
    </submittedName>
</protein>
<proteinExistence type="predicted"/>
<accession>A0A150IPJ8</accession>
<evidence type="ECO:0000313" key="2">
    <source>
        <dbReference type="EMBL" id="KYC46996.1"/>
    </source>
</evidence>
<gene>
    <name evidence="2" type="ORF">AMQ74_01727</name>
</gene>
<comment type="caution">
    <text evidence="2">The sequence shown here is derived from an EMBL/GenBank/DDBJ whole genome shotgun (WGS) entry which is preliminary data.</text>
</comment>
<reference evidence="2 3" key="1">
    <citation type="journal article" date="2016" name="ISME J.">
        <title>Chasing the elusive Euryarchaeota class WSA2: genomes reveal a uniquely fastidious methyl-reducing methanogen.</title>
        <authorList>
            <person name="Nobu M.K."/>
            <person name="Narihiro T."/>
            <person name="Kuroda K."/>
            <person name="Mei R."/>
            <person name="Liu W.T."/>
        </authorList>
    </citation>
    <scope>NUCLEOTIDE SEQUENCE [LARGE SCALE GENOMIC DNA]</scope>
    <source>
        <strain evidence="2">U1lsi0528_Bin089</strain>
    </source>
</reference>
<dbReference type="EMBL" id="LNGD01000171">
    <property type="protein sequence ID" value="KYC46996.1"/>
    <property type="molecule type" value="Genomic_DNA"/>
</dbReference>
<dbReference type="AlphaFoldDB" id="A0A150IPJ8"/>
<organism evidence="2 3">
    <name type="scientific">Candidatus Methanofastidiosum methylothiophilum</name>
    <dbReference type="NCBI Taxonomy" id="1705564"/>
    <lineage>
        <taxon>Archaea</taxon>
        <taxon>Methanobacteriati</taxon>
        <taxon>Methanobacteriota</taxon>
        <taxon>Stenosarchaea group</taxon>
        <taxon>Candidatus Methanofastidiosia</taxon>
        <taxon>Candidatus Methanofastidiosales</taxon>
        <taxon>Candidatus Methanofastidiosaceae</taxon>
        <taxon>Candidatus Methanofastidiosum</taxon>
    </lineage>
</organism>
<sequence>MRKYDTGSVEATSLAERMGREMETPMDPLGAPVTKKMWKTKTGRGVEDYIKTKYNGVIYYFNSEEDKEDFKRIAKENEREFQQKMKNKEAYTKNYKPFIEAMQKMGKSRKEAEQMAMEKDLVIKYSQANELAKTLVKTGKFSKAQARDYAVRRVLDKEASRRSGQYYEEKKMIDDAIEDVDQKNRDLLKGKKDTLAKKEQRRRDLAGGPLFMKGSRGLRDQLVGVDELRKKPFAPIYLAEVPQQDKKYYNYEHQIRMSGNLPQTLSNFLTKFVYDTSGRVSDRSKQKGIAIYDQEKMKRELDRGNPEAYEQAFKAVQLYKYGSAKGSGEISALKSIPYIYNLDEDKANNLSKIFNKLKKEGLKFDYDGSHYTVGLDARPPQKNKNKKKLRILRRI</sequence>
<name>A0A150IPJ8_9EURY</name>
<feature type="region of interest" description="Disordered" evidence="1">
    <location>
        <begin position="1"/>
        <end position="33"/>
    </location>
</feature>
<dbReference type="Proteomes" id="UP000075578">
    <property type="component" value="Unassembled WGS sequence"/>
</dbReference>
<evidence type="ECO:0000313" key="3">
    <source>
        <dbReference type="Proteomes" id="UP000075578"/>
    </source>
</evidence>
<evidence type="ECO:0000256" key="1">
    <source>
        <dbReference type="SAM" id="MobiDB-lite"/>
    </source>
</evidence>